<dbReference type="Proteomes" id="UP000663842">
    <property type="component" value="Unassembled WGS sequence"/>
</dbReference>
<accession>A0A819HXB3</accession>
<organism evidence="4 5">
    <name type="scientific">Rotaria magnacalcarata</name>
    <dbReference type="NCBI Taxonomy" id="392030"/>
    <lineage>
        <taxon>Eukaryota</taxon>
        <taxon>Metazoa</taxon>
        <taxon>Spiralia</taxon>
        <taxon>Gnathifera</taxon>
        <taxon>Rotifera</taxon>
        <taxon>Eurotatoria</taxon>
        <taxon>Bdelloidea</taxon>
        <taxon>Philodinida</taxon>
        <taxon>Philodinidae</taxon>
        <taxon>Rotaria</taxon>
    </lineage>
</organism>
<name>A0A819HXB3_9BILA</name>
<reference evidence="4" key="1">
    <citation type="submission" date="2021-02" db="EMBL/GenBank/DDBJ databases">
        <authorList>
            <person name="Nowell W R."/>
        </authorList>
    </citation>
    <scope>NUCLEOTIDE SEQUENCE</scope>
</reference>
<dbReference type="Proteomes" id="UP000681720">
    <property type="component" value="Unassembled WGS sequence"/>
</dbReference>
<dbReference type="EMBL" id="CAJOBI010000142">
    <property type="protein sequence ID" value="CAF3798007.1"/>
    <property type="molecule type" value="Genomic_DNA"/>
</dbReference>
<evidence type="ECO:0000313" key="1">
    <source>
        <dbReference type="EMBL" id="CAF3782043.1"/>
    </source>
</evidence>
<dbReference type="EMBL" id="CAJOBJ010001232">
    <property type="protein sequence ID" value="CAF3868563.1"/>
    <property type="molecule type" value="Genomic_DNA"/>
</dbReference>
<sequence>MAMNETENDAMIAKILTDEYNFESASYNSDPRGSSKSYWKDSSVHFTNNYQQQIKDHTSSTSNENQKYTQDFEVDSEIAYILQIEEIVAQENKISQKTLNYSDTQLEKTHTGMTKALQPTNESGMITRIIAMFTTIQTRYTECQEKNQVNSLHTTIEKIQILSVQLSPLLLSFKRHGAVGISRAVVPSLAIGLITNVLQGNIKFDDAKNIILNMLQIWNESSVWYEFLEQLVYILLALTVPSFAQGAMGKIMEKVSSFK</sequence>
<proteinExistence type="predicted"/>
<evidence type="ECO:0000313" key="2">
    <source>
        <dbReference type="EMBL" id="CAF3798007.1"/>
    </source>
</evidence>
<dbReference type="AlphaFoldDB" id="A0A819HXB3"/>
<dbReference type="Proteomes" id="UP000676336">
    <property type="component" value="Unassembled WGS sequence"/>
</dbReference>
<dbReference type="EMBL" id="CAJOBH010000327">
    <property type="protein sequence ID" value="CAF3782043.1"/>
    <property type="molecule type" value="Genomic_DNA"/>
</dbReference>
<protein>
    <submittedName>
        <fullName evidence="4">Uncharacterized protein</fullName>
    </submittedName>
</protein>
<dbReference type="Proteomes" id="UP000681967">
    <property type="component" value="Unassembled WGS sequence"/>
</dbReference>
<dbReference type="EMBL" id="CAJOBF010001039">
    <property type="protein sequence ID" value="CAF3904873.1"/>
    <property type="molecule type" value="Genomic_DNA"/>
</dbReference>
<evidence type="ECO:0000313" key="4">
    <source>
        <dbReference type="EMBL" id="CAF3904873.1"/>
    </source>
</evidence>
<evidence type="ECO:0000313" key="5">
    <source>
        <dbReference type="Proteomes" id="UP000663842"/>
    </source>
</evidence>
<comment type="caution">
    <text evidence="4">The sequence shown here is derived from an EMBL/GenBank/DDBJ whole genome shotgun (WGS) entry which is preliminary data.</text>
</comment>
<evidence type="ECO:0000313" key="3">
    <source>
        <dbReference type="EMBL" id="CAF3868563.1"/>
    </source>
</evidence>
<gene>
    <name evidence="1" type="ORF">BYL167_LOCUS1989</name>
    <name evidence="3" type="ORF">GIL414_LOCUS4895</name>
    <name evidence="2" type="ORF">SMN809_LOCUS1013</name>
    <name evidence="4" type="ORF">UXM345_LOCUS10745</name>
</gene>